<organism evidence="2 3">
    <name type="scientific">Lithospermum erythrorhizon</name>
    <name type="common">Purple gromwell</name>
    <name type="synonym">Lithospermum officinale var. erythrorhizon</name>
    <dbReference type="NCBI Taxonomy" id="34254"/>
    <lineage>
        <taxon>Eukaryota</taxon>
        <taxon>Viridiplantae</taxon>
        <taxon>Streptophyta</taxon>
        <taxon>Embryophyta</taxon>
        <taxon>Tracheophyta</taxon>
        <taxon>Spermatophyta</taxon>
        <taxon>Magnoliopsida</taxon>
        <taxon>eudicotyledons</taxon>
        <taxon>Gunneridae</taxon>
        <taxon>Pentapetalae</taxon>
        <taxon>asterids</taxon>
        <taxon>lamiids</taxon>
        <taxon>Boraginales</taxon>
        <taxon>Boraginaceae</taxon>
        <taxon>Boraginoideae</taxon>
        <taxon>Lithospermeae</taxon>
        <taxon>Lithospermum</taxon>
    </lineage>
</organism>
<evidence type="ECO:0000313" key="2">
    <source>
        <dbReference type="EMBL" id="GAA0172130.1"/>
    </source>
</evidence>
<dbReference type="InterPro" id="IPR013103">
    <property type="entry name" value="RVT_2"/>
</dbReference>
<dbReference type="Pfam" id="PF07727">
    <property type="entry name" value="RVT_2"/>
    <property type="match status" value="1"/>
</dbReference>
<sequence length="201" mass="23086">MTLRVVLALATAKDWVIHQMDINNAFLHGYLDEEINMSLPKGQGDCRLNAYCNSDWVKCPVIRKSVTSYCLLLGTSLISWKSKKQPTVAKSSLKAEYRSAVVVVCELKWLAYILSDVEVKVELPIRLYCDNNSAIAMIENPVFHERTKHIELDCHFIRDHYKSGFVKPTFVSTKLVAWRFVVTTRLESYALEVRIVINLYI</sequence>
<dbReference type="PANTHER" id="PTHR11439:SF470">
    <property type="entry name" value="CYSTEINE-RICH RLK (RECEPTOR-LIKE PROTEIN KINASE) 8"/>
    <property type="match status" value="1"/>
</dbReference>
<gene>
    <name evidence="2" type="ORF">LIER_41281</name>
</gene>
<protein>
    <submittedName>
        <fullName evidence="2">Transmembrane signal receptor</fullName>
    </submittedName>
</protein>
<keyword evidence="2" id="KW-0812">Transmembrane</keyword>
<comment type="caution">
    <text evidence="2">The sequence shown here is derived from an EMBL/GenBank/DDBJ whole genome shotgun (WGS) entry which is preliminary data.</text>
</comment>
<name>A0AAV3RAJ4_LITER</name>
<evidence type="ECO:0000259" key="1">
    <source>
        <dbReference type="Pfam" id="PF07727"/>
    </source>
</evidence>
<keyword evidence="3" id="KW-1185">Reference proteome</keyword>
<dbReference type="CDD" id="cd09272">
    <property type="entry name" value="RNase_HI_RT_Ty1"/>
    <property type="match status" value="1"/>
</dbReference>
<reference evidence="2 3" key="1">
    <citation type="submission" date="2024-01" db="EMBL/GenBank/DDBJ databases">
        <title>The complete chloroplast genome sequence of Lithospermum erythrorhizon: insights into the phylogenetic relationship among Boraginaceae species and the maternal lineages of purple gromwells.</title>
        <authorList>
            <person name="Okada T."/>
            <person name="Watanabe K."/>
        </authorList>
    </citation>
    <scope>NUCLEOTIDE SEQUENCE [LARGE SCALE GENOMIC DNA]</scope>
</reference>
<accession>A0AAV3RAJ4</accession>
<keyword evidence="2" id="KW-0675">Receptor</keyword>
<keyword evidence="2" id="KW-0472">Membrane</keyword>
<feature type="domain" description="Reverse transcriptase Ty1/copia-type" evidence="1">
    <location>
        <begin position="3"/>
        <end position="43"/>
    </location>
</feature>
<dbReference type="PANTHER" id="PTHR11439">
    <property type="entry name" value="GAG-POL-RELATED RETROTRANSPOSON"/>
    <property type="match status" value="1"/>
</dbReference>
<evidence type="ECO:0000313" key="3">
    <source>
        <dbReference type="Proteomes" id="UP001454036"/>
    </source>
</evidence>
<dbReference type="EMBL" id="BAABME010025433">
    <property type="protein sequence ID" value="GAA0172130.1"/>
    <property type="molecule type" value="Genomic_DNA"/>
</dbReference>
<dbReference type="AlphaFoldDB" id="A0AAV3RAJ4"/>
<proteinExistence type="predicted"/>
<dbReference type="Proteomes" id="UP001454036">
    <property type="component" value="Unassembled WGS sequence"/>
</dbReference>